<evidence type="ECO:0000256" key="3">
    <source>
        <dbReference type="SAM" id="MobiDB-lite"/>
    </source>
</evidence>
<dbReference type="SUPFAM" id="SSF55060">
    <property type="entry name" value="GHMP Kinase, C-terminal domain"/>
    <property type="match status" value="1"/>
</dbReference>
<keyword evidence="1" id="KW-0547">Nucleotide-binding</keyword>
<reference evidence="7 8" key="1">
    <citation type="submission" date="2020-08" db="EMBL/GenBank/DDBJ databases">
        <title>novel species in genus Corynebacterium.</title>
        <authorList>
            <person name="Zhang G."/>
        </authorList>
    </citation>
    <scope>NUCLEOTIDE SEQUENCE [LARGE SCALE GENOMIC DNA]</scope>
    <source>
        <strain evidence="6">Zg-917</strain>
        <strain evidence="7 8">zg-917</strain>
    </source>
</reference>
<evidence type="ECO:0000256" key="1">
    <source>
        <dbReference type="ARBA" id="ARBA00022741"/>
    </source>
</evidence>
<evidence type="ECO:0000313" key="6">
    <source>
        <dbReference type="EMBL" id="QNP89690.1"/>
    </source>
</evidence>
<dbReference type="PRINTS" id="PR00959">
    <property type="entry name" value="MEVGALKINASE"/>
</dbReference>
<dbReference type="AlphaFoldDB" id="A0A7H0JXC4"/>
<dbReference type="InterPro" id="IPR036554">
    <property type="entry name" value="GHMP_kinase_C_sf"/>
</dbReference>
<dbReference type="EMBL" id="JACMYE010000001">
    <property type="protein sequence ID" value="MBC3177879.1"/>
    <property type="molecule type" value="Genomic_DNA"/>
</dbReference>
<dbReference type="EMBL" id="CP061032">
    <property type="protein sequence ID" value="QNP89690.1"/>
    <property type="molecule type" value="Genomic_DNA"/>
</dbReference>
<dbReference type="GO" id="GO:0005975">
    <property type="term" value="P:carbohydrate metabolic process"/>
    <property type="evidence" value="ECO:0007669"/>
    <property type="project" value="UniProtKB-ARBA"/>
</dbReference>
<dbReference type="Proteomes" id="UP000642876">
    <property type="component" value="Unassembled WGS sequence"/>
</dbReference>
<feature type="region of interest" description="Disordered" evidence="3">
    <location>
        <begin position="1"/>
        <end position="23"/>
    </location>
</feature>
<dbReference type="RefSeq" id="WP_171192832.1">
    <property type="nucleotide sequence ID" value="NZ_CP061032.1"/>
</dbReference>
<evidence type="ECO:0000313" key="7">
    <source>
        <dbReference type="Proteomes" id="UP000516235"/>
    </source>
</evidence>
<dbReference type="GO" id="GO:0005524">
    <property type="term" value="F:ATP binding"/>
    <property type="evidence" value="ECO:0007669"/>
    <property type="project" value="UniProtKB-KW"/>
</dbReference>
<evidence type="ECO:0000259" key="4">
    <source>
        <dbReference type="Pfam" id="PF10509"/>
    </source>
</evidence>
<proteinExistence type="predicted"/>
<keyword evidence="6" id="KW-0418">Kinase</keyword>
<keyword evidence="6" id="KW-0808">Transferase</keyword>
<accession>A0A7H0JXC4</accession>
<name>A0A7H0JXC4_9CORY</name>
<evidence type="ECO:0000256" key="2">
    <source>
        <dbReference type="ARBA" id="ARBA00022840"/>
    </source>
</evidence>
<organism evidence="6 7">
    <name type="scientific">Corynebacterium lujinxingii</name>
    <dbReference type="NCBI Taxonomy" id="2763010"/>
    <lineage>
        <taxon>Bacteria</taxon>
        <taxon>Bacillati</taxon>
        <taxon>Actinomycetota</taxon>
        <taxon>Actinomycetes</taxon>
        <taxon>Mycobacteriales</taxon>
        <taxon>Corynebacteriaceae</taxon>
        <taxon>Corynebacterium</taxon>
    </lineage>
</organism>
<evidence type="ECO:0000313" key="5">
    <source>
        <dbReference type="EMBL" id="MBC3177879.1"/>
    </source>
</evidence>
<sequence length="393" mass="41398">MAVFQTPKKSPVERARAAHPGGGHVASAPGTWVLIGENVDHFGGVTLVGTASLRVAAAASPRDDDTIAIAASSPHNRVTSETTLTQLHDDDITDPLARRWTGLVQTLIQRQVLSRDTAGLNITVESDVPLGAGLGAMYAADAAIALALAGGHDDIDTAPFRTRLAEVCSHAVATYSSLAVVRARHSVALRGGGDGVSVIDYADGSLTQAPHPARHGVRIFSLVAELGTPYSKENQAIAEHRAFIDAACANFGVESLRQLPDAVSRVVQWVEARRSVGDETAPDPDTARRWVHFCESETLRSLAAAKALRSRRANDLFTLLNSPSEPHNLATPEAVVALARERGAVAARPAATGTSNAVIAFVPVQEADTFTAAMDKDFEVVEVTPGEVARLEA</sequence>
<dbReference type="Pfam" id="PF10509">
    <property type="entry name" value="GalKase_gal_bdg"/>
    <property type="match status" value="1"/>
</dbReference>
<protein>
    <submittedName>
        <fullName evidence="6">Galactokinase</fullName>
    </submittedName>
</protein>
<dbReference type="KEGG" id="cluj:IAU68_08275"/>
<dbReference type="SUPFAM" id="SSF54211">
    <property type="entry name" value="Ribosomal protein S5 domain 2-like"/>
    <property type="match status" value="1"/>
</dbReference>
<keyword evidence="2" id="KW-0067">ATP-binding</keyword>
<gene>
    <name evidence="5" type="ORF">H7348_00925</name>
    <name evidence="6" type="ORF">IAU68_08275</name>
</gene>
<keyword evidence="8" id="KW-1185">Reference proteome</keyword>
<evidence type="ECO:0000313" key="8">
    <source>
        <dbReference type="Proteomes" id="UP000642876"/>
    </source>
</evidence>
<dbReference type="InterPro" id="IPR019539">
    <property type="entry name" value="GalKase_N"/>
</dbReference>
<dbReference type="InterPro" id="IPR020568">
    <property type="entry name" value="Ribosomal_Su5_D2-typ_SF"/>
</dbReference>
<dbReference type="GO" id="GO:0016301">
    <property type="term" value="F:kinase activity"/>
    <property type="evidence" value="ECO:0007669"/>
    <property type="project" value="UniProtKB-KW"/>
</dbReference>
<feature type="domain" description="Galactokinase N-terminal" evidence="4">
    <location>
        <begin position="24"/>
        <end position="61"/>
    </location>
</feature>
<dbReference type="Proteomes" id="UP000516235">
    <property type="component" value="Chromosome"/>
</dbReference>
<dbReference type="InterPro" id="IPR014721">
    <property type="entry name" value="Ribsml_uS5_D2-typ_fold_subgr"/>
</dbReference>
<dbReference type="Gene3D" id="3.30.230.10">
    <property type="match status" value="1"/>
</dbReference>
<dbReference type="Gene3D" id="3.30.70.890">
    <property type="entry name" value="GHMP kinase, C-terminal domain"/>
    <property type="match status" value="1"/>
</dbReference>